<dbReference type="GO" id="GO:1902977">
    <property type="term" value="P:mitotic DNA replication preinitiation complex assembly"/>
    <property type="evidence" value="ECO:0007669"/>
    <property type="project" value="TreeGrafter"/>
</dbReference>
<dbReference type="GO" id="GO:0031261">
    <property type="term" value="C:DNA replication preinitiation complex"/>
    <property type="evidence" value="ECO:0007669"/>
    <property type="project" value="TreeGrafter"/>
</dbReference>
<evidence type="ECO:0000313" key="7">
    <source>
        <dbReference type="EMBL" id="KAG0002365.1"/>
    </source>
</evidence>
<reference evidence="7" key="1">
    <citation type="journal article" date="2020" name="Fungal Divers.">
        <title>Resolving the Mortierellaceae phylogeny through synthesis of multi-gene phylogenetics and phylogenomics.</title>
        <authorList>
            <person name="Vandepol N."/>
            <person name="Liber J."/>
            <person name="Desiro A."/>
            <person name="Na H."/>
            <person name="Kennedy M."/>
            <person name="Barry K."/>
            <person name="Grigoriev I.V."/>
            <person name="Miller A.N."/>
            <person name="O'Donnell K."/>
            <person name="Stajich J.E."/>
            <person name="Bonito G."/>
        </authorList>
    </citation>
    <scope>NUCLEOTIDE SEQUENCE</scope>
    <source>
        <strain evidence="7">NRRL 2769</strain>
    </source>
</reference>
<name>A0A9P6MIC8_9FUNG</name>
<dbReference type="PANTHER" id="PTHR10507:SF0">
    <property type="entry name" value="CELL DIVISION CONTROL PROTEIN 45 HOMOLOG"/>
    <property type="match status" value="1"/>
</dbReference>
<dbReference type="GO" id="GO:0000727">
    <property type="term" value="P:double-strand break repair via break-induced replication"/>
    <property type="evidence" value="ECO:0007669"/>
    <property type="project" value="TreeGrafter"/>
</dbReference>
<dbReference type="GO" id="GO:0003688">
    <property type="term" value="F:DNA replication origin binding"/>
    <property type="evidence" value="ECO:0007669"/>
    <property type="project" value="TreeGrafter"/>
</dbReference>
<dbReference type="AlphaFoldDB" id="A0A9P6MIC8"/>
<keyword evidence="3" id="KW-0235">DNA replication</keyword>
<evidence type="ECO:0000256" key="4">
    <source>
        <dbReference type="ARBA" id="ARBA00023242"/>
    </source>
</evidence>
<evidence type="ECO:0000256" key="1">
    <source>
        <dbReference type="ARBA" id="ARBA00004123"/>
    </source>
</evidence>
<evidence type="ECO:0000256" key="6">
    <source>
        <dbReference type="SAM" id="MobiDB-lite"/>
    </source>
</evidence>
<proteinExistence type="inferred from homology"/>
<dbReference type="Pfam" id="PF02724">
    <property type="entry name" value="CDC45"/>
    <property type="match status" value="1"/>
</dbReference>
<keyword evidence="4" id="KW-0539">Nucleus</keyword>
<dbReference type="EMBL" id="JAAAID010002953">
    <property type="protein sequence ID" value="KAG0002365.1"/>
    <property type="molecule type" value="Genomic_DNA"/>
</dbReference>
<comment type="similarity">
    <text evidence="2">Belongs to the CDC45 family.</text>
</comment>
<dbReference type="GO" id="GO:0003682">
    <property type="term" value="F:chromatin binding"/>
    <property type="evidence" value="ECO:0007669"/>
    <property type="project" value="TreeGrafter"/>
</dbReference>
<dbReference type="PANTHER" id="PTHR10507">
    <property type="entry name" value="CDC45-RELATED PROTEIN"/>
    <property type="match status" value="1"/>
</dbReference>
<protein>
    <submittedName>
        <fullName evidence="7">Uncharacterized protein</fullName>
    </submittedName>
</protein>
<keyword evidence="5" id="KW-0131">Cell cycle</keyword>
<dbReference type="GO" id="GO:0006270">
    <property type="term" value="P:DNA replication initiation"/>
    <property type="evidence" value="ECO:0007669"/>
    <property type="project" value="InterPro"/>
</dbReference>
<accession>A0A9P6MIC8</accession>
<feature type="compositionally biased region" description="Basic and acidic residues" evidence="6">
    <location>
        <begin position="36"/>
        <end position="46"/>
    </location>
</feature>
<evidence type="ECO:0000256" key="5">
    <source>
        <dbReference type="ARBA" id="ARBA00023306"/>
    </source>
</evidence>
<dbReference type="Proteomes" id="UP000703661">
    <property type="component" value="Unassembled WGS sequence"/>
</dbReference>
<feature type="non-terminal residue" evidence="7">
    <location>
        <position position="395"/>
    </location>
</feature>
<keyword evidence="8" id="KW-1185">Reference proteome</keyword>
<feature type="region of interest" description="Disordered" evidence="6">
    <location>
        <begin position="27"/>
        <end position="48"/>
    </location>
</feature>
<dbReference type="InterPro" id="IPR003874">
    <property type="entry name" value="CDC45"/>
</dbReference>
<gene>
    <name evidence="7" type="ORF">BGZ80_005990</name>
</gene>
<evidence type="ECO:0000256" key="2">
    <source>
        <dbReference type="ARBA" id="ARBA00010727"/>
    </source>
</evidence>
<sequence length="395" mass="44443">LTSQYINDYVGHKDYLDTVQIYKDESERLVQNGRQSRTDTPTRSDEPILGSASIVSDDGVIKCTEEYRFMMVRHWSLYESMYHSNYVASRLGIWREPGRKRLQALLAKMGFSLEECNQVFAHMSIDLKRILKDRLESVAPEYGLNEILYTSFTRSYGYRGLMSASDVVYSVTSLLESSPEALVALGYRSERIAEDALSKNVAADTNGEKEEAGGSPSWWHSNFFKACDSLDVGGGEGDQLRLGLRLCMETQKAIVRQAVAIIEKQVIITLSTCRVATLKDGPDLPIFWNPLTLNKLAQFLVYAIREYGSKRSGYRPISLVLAVLKEETQTFVVTGVHGSPVIGEVIPNKFGIVFEKVSYNEGIPVKSLGFDKSVIEIDRNDLEAFMKSIGRYMRT</sequence>
<comment type="subcellular location">
    <subcellularLocation>
        <location evidence="1">Nucleus</location>
    </subcellularLocation>
</comment>
<dbReference type="GO" id="GO:0003697">
    <property type="term" value="F:single-stranded DNA binding"/>
    <property type="evidence" value="ECO:0007669"/>
    <property type="project" value="TreeGrafter"/>
</dbReference>
<evidence type="ECO:0000256" key="3">
    <source>
        <dbReference type="ARBA" id="ARBA00022705"/>
    </source>
</evidence>
<evidence type="ECO:0000313" key="8">
    <source>
        <dbReference type="Proteomes" id="UP000703661"/>
    </source>
</evidence>
<comment type="caution">
    <text evidence="7">The sequence shown here is derived from an EMBL/GenBank/DDBJ whole genome shotgun (WGS) entry which is preliminary data.</text>
</comment>
<organism evidence="7 8">
    <name type="scientific">Entomortierella chlamydospora</name>
    <dbReference type="NCBI Taxonomy" id="101097"/>
    <lineage>
        <taxon>Eukaryota</taxon>
        <taxon>Fungi</taxon>
        <taxon>Fungi incertae sedis</taxon>
        <taxon>Mucoromycota</taxon>
        <taxon>Mortierellomycotina</taxon>
        <taxon>Mortierellomycetes</taxon>
        <taxon>Mortierellales</taxon>
        <taxon>Mortierellaceae</taxon>
        <taxon>Entomortierella</taxon>
    </lineage>
</organism>